<reference evidence="2" key="1">
    <citation type="journal article" date="2011" name="Proc. Natl. Acad. Sci. U.S.A.">
        <title>The genome of the fire ant Solenopsis invicta.</title>
        <authorList>
            <person name="Wurm Y."/>
            <person name="Wang J."/>
            <person name="Riba-Grognuz O."/>
            <person name="Corona M."/>
            <person name="Nygaard S."/>
            <person name="Hunt B.G."/>
            <person name="Ingram K.K."/>
            <person name="Falquet L."/>
            <person name="Nipitwattanaphon M."/>
            <person name="Gotzek D."/>
            <person name="Dijkstra M.B."/>
            <person name="Oettler J."/>
            <person name="Comtesse F."/>
            <person name="Shih C.J."/>
            <person name="Wu W.J."/>
            <person name="Yang C.C."/>
            <person name="Thomas J."/>
            <person name="Beaudoing E."/>
            <person name="Pradervand S."/>
            <person name="Flegel V."/>
            <person name="Cook E.D."/>
            <person name="Fabbretti R."/>
            <person name="Stockinger H."/>
            <person name="Long L."/>
            <person name="Farmerie W.G."/>
            <person name="Oakey J."/>
            <person name="Boomsma J.J."/>
            <person name="Pamilo P."/>
            <person name="Yi S.V."/>
            <person name="Heinze J."/>
            <person name="Goodisman M.A."/>
            <person name="Farinelli L."/>
            <person name="Harshman K."/>
            <person name="Hulo N."/>
            <person name="Cerutti L."/>
            <person name="Xenarios I."/>
            <person name="Shoemaker D."/>
            <person name="Keller L."/>
        </authorList>
    </citation>
    <scope>NUCLEOTIDE SEQUENCE [LARGE SCALE GENOMIC DNA]</scope>
</reference>
<proteinExistence type="predicted"/>
<protein>
    <submittedName>
        <fullName evidence="2">Uncharacterized protein</fullName>
    </submittedName>
</protein>
<gene>
    <name evidence="2" type="ORF">SINV_02797</name>
</gene>
<accession>E9IH19</accession>
<dbReference type="HOGENOM" id="CLU_1311532_0_0_1"/>
<feature type="compositionally biased region" description="Basic and acidic residues" evidence="1">
    <location>
        <begin position="176"/>
        <end position="196"/>
    </location>
</feature>
<dbReference type="EMBL" id="GL763145">
    <property type="protein sequence ID" value="EFZ20135.1"/>
    <property type="molecule type" value="Genomic_DNA"/>
</dbReference>
<organism>
    <name type="scientific">Solenopsis invicta</name>
    <name type="common">Red imported fire ant</name>
    <name type="synonym">Solenopsis wagneri</name>
    <dbReference type="NCBI Taxonomy" id="13686"/>
    <lineage>
        <taxon>Eukaryota</taxon>
        <taxon>Metazoa</taxon>
        <taxon>Ecdysozoa</taxon>
        <taxon>Arthropoda</taxon>
        <taxon>Hexapoda</taxon>
        <taxon>Insecta</taxon>
        <taxon>Pterygota</taxon>
        <taxon>Neoptera</taxon>
        <taxon>Endopterygota</taxon>
        <taxon>Hymenoptera</taxon>
        <taxon>Apocrita</taxon>
        <taxon>Aculeata</taxon>
        <taxon>Formicoidea</taxon>
        <taxon>Formicidae</taxon>
        <taxon>Myrmicinae</taxon>
        <taxon>Solenopsis</taxon>
    </lineage>
</organism>
<evidence type="ECO:0000256" key="1">
    <source>
        <dbReference type="SAM" id="MobiDB-lite"/>
    </source>
</evidence>
<feature type="region of interest" description="Disordered" evidence="1">
    <location>
        <begin position="155"/>
        <end position="210"/>
    </location>
</feature>
<evidence type="ECO:0000313" key="2">
    <source>
        <dbReference type="EMBL" id="EFZ20135.1"/>
    </source>
</evidence>
<name>E9IH19_SOLIN</name>
<dbReference type="AlphaFoldDB" id="E9IH19"/>
<feature type="non-terminal residue" evidence="2">
    <location>
        <position position="210"/>
    </location>
</feature>
<sequence>MNVSTGVEVNTTLILYKSLKSTQFKLERCQFLGIRTVLGYQNSIPNNVIIAESKVVLINHKFDWENVEISDKEPSYVKRSISEMLHIKNQLHELNKQSDTELLSDAESCRRSLQTEPGLQAVEPPSRENVIKGLASPTIAKGNRIRTWSVNAKKNFGTFRPPRRPLSRAALTAQRDNGEKQREKARGQNHEYRSKGEGCTTDCSRKTEYR</sequence>